<sequence>MPPSAASSMRAWSRLLQLRKQKPHDHEAGLLDEYTTDPRTLETGRCHYQDLLGSTDEATLLRRRKSLLDIDNLTQSVPQFQQAPHLKLALPLLDQWRTHTAVARLMNNVPLDGRDLFAALKRVFLASQIKELEESPCVILWMHVLGAVEEQDPVQSKRLAAEAFEALASSITLENIHWPVQAAHFVDAMTVVDEWLPAASGGPSLSDLADWLHTLMERMQDEPSLGRYGPAGDTMQLRPRHLQQLVTRLKRHVRMCQGAR</sequence>
<dbReference type="EMBL" id="CAJNNV010002013">
    <property type="protein sequence ID" value="CAE8586322.1"/>
    <property type="molecule type" value="Genomic_DNA"/>
</dbReference>
<dbReference type="Proteomes" id="UP000654075">
    <property type="component" value="Unassembled WGS sequence"/>
</dbReference>
<comment type="caution">
    <text evidence="1">The sequence shown here is derived from an EMBL/GenBank/DDBJ whole genome shotgun (WGS) entry which is preliminary data.</text>
</comment>
<protein>
    <submittedName>
        <fullName evidence="1">Uncharacterized protein</fullName>
    </submittedName>
</protein>
<name>A0A813DJC9_POLGL</name>
<organism evidence="1 2">
    <name type="scientific">Polarella glacialis</name>
    <name type="common">Dinoflagellate</name>
    <dbReference type="NCBI Taxonomy" id="89957"/>
    <lineage>
        <taxon>Eukaryota</taxon>
        <taxon>Sar</taxon>
        <taxon>Alveolata</taxon>
        <taxon>Dinophyceae</taxon>
        <taxon>Suessiales</taxon>
        <taxon>Suessiaceae</taxon>
        <taxon>Polarella</taxon>
    </lineage>
</organism>
<accession>A0A813DJC9</accession>
<dbReference type="AlphaFoldDB" id="A0A813DJC9"/>
<keyword evidence="2" id="KW-1185">Reference proteome</keyword>
<dbReference type="OrthoDB" id="10473113at2759"/>
<gene>
    <name evidence="1" type="ORF">PGLA1383_LOCUS5197</name>
</gene>
<proteinExistence type="predicted"/>
<evidence type="ECO:0000313" key="1">
    <source>
        <dbReference type="EMBL" id="CAE8586322.1"/>
    </source>
</evidence>
<reference evidence="1" key="1">
    <citation type="submission" date="2021-02" db="EMBL/GenBank/DDBJ databases">
        <authorList>
            <person name="Dougan E. K."/>
            <person name="Rhodes N."/>
            <person name="Thang M."/>
            <person name="Chan C."/>
        </authorList>
    </citation>
    <scope>NUCLEOTIDE SEQUENCE</scope>
</reference>
<evidence type="ECO:0000313" key="2">
    <source>
        <dbReference type="Proteomes" id="UP000654075"/>
    </source>
</evidence>